<gene>
    <name evidence="3" type="ORF">UFOVP245_206</name>
</gene>
<accession>A0A6J7WUG8</accession>
<dbReference type="EMBL" id="LR798287">
    <property type="protein sequence ID" value="CAB5221616.1"/>
    <property type="molecule type" value="Genomic_DNA"/>
</dbReference>
<dbReference type="InterPro" id="IPR027385">
    <property type="entry name" value="Beta-barrel_OMP"/>
</dbReference>
<sequence length="181" mass="19560">MKNIITAAALILTASVASAANLPEKKATPTAPVFEAPSNWYVGVNAGGNVRSDQNVQNTPGVVGAVVGYKMMPKLALEATLDQAFPKNGTQSQTRGTINYVYSPFDSVYGFSPYVLAGVGTQTHDIRDGRNGAKAIYNVGGGVKYAITKEWDADLRYRYINTWNNTNRDTNIVSIGLNYKF</sequence>
<feature type="domain" description="Outer membrane protein beta-barrel" evidence="2">
    <location>
        <begin position="7"/>
        <end position="181"/>
    </location>
</feature>
<dbReference type="InterPro" id="IPR011250">
    <property type="entry name" value="OMP/PagP_B-barrel"/>
</dbReference>
<keyword evidence="1" id="KW-0732">Signal</keyword>
<reference evidence="3" key="1">
    <citation type="submission" date="2020-05" db="EMBL/GenBank/DDBJ databases">
        <authorList>
            <person name="Chiriac C."/>
            <person name="Salcher M."/>
            <person name="Ghai R."/>
            <person name="Kavagutti S V."/>
        </authorList>
    </citation>
    <scope>NUCLEOTIDE SEQUENCE</scope>
</reference>
<dbReference type="SUPFAM" id="SSF56925">
    <property type="entry name" value="OMPA-like"/>
    <property type="match status" value="1"/>
</dbReference>
<dbReference type="Pfam" id="PF13505">
    <property type="entry name" value="OMP_b-brl"/>
    <property type="match status" value="1"/>
</dbReference>
<organism evidence="3">
    <name type="scientific">uncultured Caudovirales phage</name>
    <dbReference type="NCBI Taxonomy" id="2100421"/>
    <lineage>
        <taxon>Viruses</taxon>
        <taxon>Duplodnaviria</taxon>
        <taxon>Heunggongvirae</taxon>
        <taxon>Uroviricota</taxon>
        <taxon>Caudoviricetes</taxon>
        <taxon>Peduoviridae</taxon>
        <taxon>Maltschvirus</taxon>
        <taxon>Maltschvirus maltsch</taxon>
    </lineage>
</organism>
<evidence type="ECO:0000256" key="1">
    <source>
        <dbReference type="ARBA" id="ARBA00022729"/>
    </source>
</evidence>
<proteinExistence type="predicted"/>
<dbReference type="Gene3D" id="2.40.160.20">
    <property type="match status" value="1"/>
</dbReference>
<evidence type="ECO:0000259" key="2">
    <source>
        <dbReference type="Pfam" id="PF13505"/>
    </source>
</evidence>
<name>A0A6J7WUG8_9CAUD</name>
<protein>
    <submittedName>
        <fullName evidence="3">COG3637 Opacity protein and related surface antigens</fullName>
    </submittedName>
</protein>
<evidence type="ECO:0000313" key="3">
    <source>
        <dbReference type="EMBL" id="CAB5221616.1"/>
    </source>
</evidence>